<evidence type="ECO:0000259" key="7">
    <source>
        <dbReference type="Pfam" id="PF25944"/>
    </source>
</evidence>
<evidence type="ECO:0000256" key="2">
    <source>
        <dbReference type="ARBA" id="ARBA00009477"/>
    </source>
</evidence>
<proteinExistence type="inferred from homology"/>
<dbReference type="Gene3D" id="2.40.30.170">
    <property type="match status" value="1"/>
</dbReference>
<evidence type="ECO:0000313" key="9">
    <source>
        <dbReference type="EMBL" id="MXO66320.1"/>
    </source>
</evidence>
<reference evidence="9 10" key="1">
    <citation type="submission" date="2019-12" db="EMBL/GenBank/DDBJ databases">
        <title>Genomic-based taxomic classification of the family Erythrobacteraceae.</title>
        <authorList>
            <person name="Xu L."/>
        </authorList>
    </citation>
    <scope>NUCLEOTIDE SEQUENCE [LARGE SCALE GENOMIC DNA]</scope>
    <source>
        <strain evidence="9 10">LMG 29518</strain>
    </source>
</reference>
<feature type="domain" description="Multidrug resistance protein MdtA-like beta-barrel" evidence="7">
    <location>
        <begin position="202"/>
        <end position="291"/>
    </location>
</feature>
<feature type="coiled-coil region" evidence="3">
    <location>
        <begin position="96"/>
        <end position="161"/>
    </location>
</feature>
<dbReference type="InterPro" id="IPR058626">
    <property type="entry name" value="MdtA-like_b-barrel"/>
</dbReference>
<evidence type="ECO:0000259" key="6">
    <source>
        <dbReference type="Pfam" id="PF25917"/>
    </source>
</evidence>
<evidence type="ECO:0000313" key="10">
    <source>
        <dbReference type="Proteomes" id="UP000438476"/>
    </source>
</evidence>
<dbReference type="RefSeq" id="WP_160736739.1">
    <property type="nucleotide sequence ID" value="NZ_WTYT01000004.1"/>
</dbReference>
<dbReference type="SUPFAM" id="SSF111369">
    <property type="entry name" value="HlyD-like secretion proteins"/>
    <property type="match status" value="1"/>
</dbReference>
<comment type="similarity">
    <text evidence="2">Belongs to the membrane fusion protein (MFP) (TC 8.A.1) family.</text>
</comment>
<accession>A0A6I4T8Y2</accession>
<dbReference type="Pfam" id="PF25876">
    <property type="entry name" value="HH_MFP_RND"/>
    <property type="match status" value="1"/>
</dbReference>
<protein>
    <submittedName>
        <fullName evidence="9">Efflux RND transporter periplasmic adaptor subunit</fullName>
    </submittedName>
</protein>
<dbReference type="GO" id="GO:0022857">
    <property type="term" value="F:transmembrane transporter activity"/>
    <property type="evidence" value="ECO:0007669"/>
    <property type="project" value="InterPro"/>
</dbReference>
<keyword evidence="3" id="KW-0175">Coiled coil</keyword>
<evidence type="ECO:0000256" key="3">
    <source>
        <dbReference type="SAM" id="Coils"/>
    </source>
</evidence>
<evidence type="ECO:0000259" key="5">
    <source>
        <dbReference type="Pfam" id="PF25876"/>
    </source>
</evidence>
<organism evidence="9 10">
    <name type="scientific">Altericroceibacterium endophyticum</name>
    <dbReference type="NCBI Taxonomy" id="1808508"/>
    <lineage>
        <taxon>Bacteria</taxon>
        <taxon>Pseudomonadati</taxon>
        <taxon>Pseudomonadota</taxon>
        <taxon>Alphaproteobacteria</taxon>
        <taxon>Sphingomonadales</taxon>
        <taxon>Erythrobacteraceae</taxon>
        <taxon>Altericroceibacterium</taxon>
    </lineage>
</organism>
<dbReference type="InterPro" id="IPR006143">
    <property type="entry name" value="RND_pump_MFP"/>
</dbReference>
<dbReference type="InterPro" id="IPR058624">
    <property type="entry name" value="MdtA-like_HH"/>
</dbReference>
<sequence length="394" mass="42143">MRSPFMILALSLVLASCGGEQQAPEQQALPVEVIVVSPEKVPNVVELPARVEPVRVAEVRARVTGIVQKRLYEEGTDVRKGQALFRIDPSELRATYAQTEAALQRAKATAANARAVVNRYKPLVDKNAISGQEYDAAVAAAREAEANVSQIKAELRSASLQLGYTTVTAPISGRASRAQVTEGALVSQSEGTLMTRIEQMSPVYVRFSQSATELMAVRGAIADGDLSLDDNEPVEVRLSFPDGTEYPLPGVIDFLDFSVEESTGTVQLRAEFPNPSGMLLPGEFVRAKVYAGIRNDGISLPQRVVTVTDNGGTVFVVDGKGQVAARPVELGTMNNGNWIINGGLKNGDRVISNNLQKLRPGMPVKPVAPKNKKTSAQSGEKAPAPKKSAAGQER</sequence>
<feature type="region of interest" description="Disordered" evidence="4">
    <location>
        <begin position="357"/>
        <end position="394"/>
    </location>
</feature>
<dbReference type="Pfam" id="PF25917">
    <property type="entry name" value="BSH_RND"/>
    <property type="match status" value="1"/>
</dbReference>
<keyword evidence="10" id="KW-1185">Reference proteome</keyword>
<dbReference type="InterPro" id="IPR058625">
    <property type="entry name" value="MdtA-like_BSH"/>
</dbReference>
<dbReference type="GO" id="GO:0046677">
    <property type="term" value="P:response to antibiotic"/>
    <property type="evidence" value="ECO:0007669"/>
    <property type="project" value="TreeGrafter"/>
</dbReference>
<dbReference type="InterPro" id="IPR058627">
    <property type="entry name" value="MdtA-like_C"/>
</dbReference>
<dbReference type="Gene3D" id="1.10.287.470">
    <property type="entry name" value="Helix hairpin bin"/>
    <property type="match status" value="1"/>
</dbReference>
<comment type="caution">
    <text evidence="9">The sequence shown here is derived from an EMBL/GenBank/DDBJ whole genome shotgun (WGS) entry which is preliminary data.</text>
</comment>
<dbReference type="GO" id="GO:0005886">
    <property type="term" value="C:plasma membrane"/>
    <property type="evidence" value="ECO:0007669"/>
    <property type="project" value="TreeGrafter"/>
</dbReference>
<name>A0A6I4T8Y2_9SPHN</name>
<evidence type="ECO:0000256" key="4">
    <source>
        <dbReference type="SAM" id="MobiDB-lite"/>
    </source>
</evidence>
<dbReference type="FunFam" id="2.40.420.20:FF:000001">
    <property type="entry name" value="Efflux RND transporter periplasmic adaptor subunit"/>
    <property type="match status" value="1"/>
</dbReference>
<dbReference type="NCBIfam" id="TIGR01730">
    <property type="entry name" value="RND_mfp"/>
    <property type="match status" value="1"/>
</dbReference>
<feature type="domain" description="Multidrug resistance protein MdtA-like alpha-helical hairpin" evidence="5">
    <location>
        <begin position="95"/>
        <end position="165"/>
    </location>
</feature>
<dbReference type="Proteomes" id="UP000438476">
    <property type="component" value="Unassembled WGS sequence"/>
</dbReference>
<dbReference type="Pfam" id="PF25944">
    <property type="entry name" value="Beta-barrel_RND"/>
    <property type="match status" value="1"/>
</dbReference>
<dbReference type="PANTHER" id="PTHR30158:SF24">
    <property type="entry name" value="HLYD FAMILY SECRETION PROTEIN"/>
    <property type="match status" value="1"/>
</dbReference>
<feature type="domain" description="Multidrug resistance protein MdtA-like C-terminal permuted SH3" evidence="8">
    <location>
        <begin position="299"/>
        <end position="357"/>
    </location>
</feature>
<comment type="subcellular location">
    <subcellularLocation>
        <location evidence="1">Cell envelope</location>
    </subcellularLocation>
</comment>
<dbReference type="PANTHER" id="PTHR30158">
    <property type="entry name" value="ACRA/E-RELATED COMPONENT OF DRUG EFFLUX TRANSPORTER"/>
    <property type="match status" value="1"/>
</dbReference>
<gene>
    <name evidence="9" type="ORF">GRI91_11180</name>
</gene>
<evidence type="ECO:0000256" key="1">
    <source>
        <dbReference type="ARBA" id="ARBA00004196"/>
    </source>
</evidence>
<dbReference type="AlphaFoldDB" id="A0A6I4T8Y2"/>
<dbReference type="Pfam" id="PF25967">
    <property type="entry name" value="RND-MFP_C"/>
    <property type="match status" value="1"/>
</dbReference>
<feature type="domain" description="Multidrug resistance protein MdtA-like barrel-sandwich hybrid" evidence="6">
    <location>
        <begin position="55"/>
        <end position="191"/>
    </location>
</feature>
<dbReference type="Gene3D" id="2.40.420.20">
    <property type="match status" value="1"/>
</dbReference>
<dbReference type="Gene3D" id="2.40.50.100">
    <property type="match status" value="1"/>
</dbReference>
<dbReference type="OrthoDB" id="9816569at2"/>
<evidence type="ECO:0000259" key="8">
    <source>
        <dbReference type="Pfam" id="PF25967"/>
    </source>
</evidence>
<dbReference type="GO" id="GO:0030313">
    <property type="term" value="C:cell envelope"/>
    <property type="evidence" value="ECO:0007669"/>
    <property type="project" value="UniProtKB-SubCell"/>
</dbReference>
<dbReference type="EMBL" id="WTYT01000004">
    <property type="protein sequence ID" value="MXO66320.1"/>
    <property type="molecule type" value="Genomic_DNA"/>
</dbReference>
<dbReference type="PROSITE" id="PS51257">
    <property type="entry name" value="PROKAR_LIPOPROTEIN"/>
    <property type="match status" value="1"/>
</dbReference>